<dbReference type="EMBL" id="QAOQ01000005">
    <property type="protein sequence ID" value="PTQ95605.1"/>
    <property type="molecule type" value="Genomic_DNA"/>
</dbReference>
<dbReference type="RefSeq" id="WP_107829113.1">
    <property type="nucleotide sequence ID" value="NZ_CP160205.1"/>
</dbReference>
<protein>
    <submittedName>
        <fullName evidence="1">Uncharacterized protein</fullName>
    </submittedName>
</protein>
<organism evidence="1 2">
    <name type="scientific">Mucilaginibacter yixingensis</name>
    <dbReference type="NCBI Taxonomy" id="1295612"/>
    <lineage>
        <taxon>Bacteria</taxon>
        <taxon>Pseudomonadati</taxon>
        <taxon>Bacteroidota</taxon>
        <taxon>Sphingobacteriia</taxon>
        <taxon>Sphingobacteriales</taxon>
        <taxon>Sphingobacteriaceae</taxon>
        <taxon>Mucilaginibacter</taxon>
    </lineage>
</organism>
<dbReference type="OrthoDB" id="798628at2"/>
<dbReference type="Proteomes" id="UP000244168">
    <property type="component" value="Unassembled WGS sequence"/>
</dbReference>
<sequence length="136" mass="16172">MKSTFTTLVFCFLSLLISAQQKSVNKNKGDIALDMVGKLPEVKKFVRQYKDGALLLYKKPDSDFHFYWIKMGNNKVDMFATLENFYVEPKTYKVFYVDVFADFNPITLAQWRKWRNSPNFHELHTYKRGRLILQKQ</sequence>
<accession>A0A2T5J821</accession>
<dbReference type="AlphaFoldDB" id="A0A2T5J821"/>
<name>A0A2T5J821_9SPHI</name>
<keyword evidence="2" id="KW-1185">Reference proteome</keyword>
<comment type="caution">
    <text evidence="1">The sequence shown here is derived from an EMBL/GenBank/DDBJ whole genome shotgun (WGS) entry which is preliminary data.</text>
</comment>
<evidence type="ECO:0000313" key="1">
    <source>
        <dbReference type="EMBL" id="PTQ95605.1"/>
    </source>
</evidence>
<proteinExistence type="predicted"/>
<evidence type="ECO:0000313" key="2">
    <source>
        <dbReference type="Proteomes" id="UP000244168"/>
    </source>
</evidence>
<gene>
    <name evidence="1" type="ORF">C8P68_105110</name>
</gene>
<reference evidence="1 2" key="1">
    <citation type="submission" date="2018-04" db="EMBL/GenBank/DDBJ databases">
        <title>Genomic Encyclopedia of Archaeal and Bacterial Type Strains, Phase II (KMG-II): from individual species to whole genera.</title>
        <authorList>
            <person name="Goeker M."/>
        </authorList>
    </citation>
    <scope>NUCLEOTIDE SEQUENCE [LARGE SCALE GENOMIC DNA]</scope>
    <source>
        <strain evidence="1 2">DSM 26809</strain>
    </source>
</reference>